<dbReference type="EMBL" id="CP047650">
    <property type="protein sequence ID" value="QHJ00497.1"/>
    <property type="molecule type" value="Genomic_DNA"/>
</dbReference>
<evidence type="ECO:0000313" key="3">
    <source>
        <dbReference type="EMBL" id="QHJ00497.1"/>
    </source>
</evidence>
<comment type="similarity">
    <text evidence="1 2">Belongs to the outer membrane factor (OMF) (TC 1.B.17) family.</text>
</comment>
<evidence type="ECO:0000313" key="4">
    <source>
        <dbReference type="Proteomes" id="UP000464787"/>
    </source>
</evidence>
<dbReference type="InterPro" id="IPR010131">
    <property type="entry name" value="MdtP/NodT-like"/>
</dbReference>
<keyword evidence="2" id="KW-1134">Transmembrane beta strand</keyword>
<gene>
    <name evidence="3" type="ORF">GT347_22475</name>
</gene>
<keyword evidence="2" id="KW-0732">Signal</keyword>
<dbReference type="Pfam" id="PF02321">
    <property type="entry name" value="OEP"/>
    <property type="match status" value="2"/>
</dbReference>
<keyword evidence="2" id="KW-0449">Lipoprotein</keyword>
<dbReference type="Proteomes" id="UP000464787">
    <property type="component" value="Chromosome"/>
</dbReference>
<dbReference type="Gene3D" id="1.20.1600.10">
    <property type="entry name" value="Outer membrane efflux proteins (OEP)"/>
    <property type="match status" value="1"/>
</dbReference>
<comment type="subcellular location">
    <subcellularLocation>
        <location evidence="2">Cell membrane</location>
        <topology evidence="2">Lipid-anchor</topology>
    </subcellularLocation>
</comment>
<proteinExistence type="inferred from homology"/>
<accession>A0A857J9D1</accession>
<dbReference type="SUPFAM" id="SSF56954">
    <property type="entry name" value="Outer membrane efflux proteins (OEP)"/>
    <property type="match status" value="1"/>
</dbReference>
<protein>
    <submittedName>
        <fullName evidence="3">Efflux transporter outer membrane subunit</fullName>
    </submittedName>
</protein>
<dbReference type="InterPro" id="IPR003423">
    <property type="entry name" value="OMP_efflux"/>
</dbReference>
<evidence type="ECO:0000256" key="1">
    <source>
        <dbReference type="ARBA" id="ARBA00007613"/>
    </source>
</evidence>
<dbReference type="GO" id="GO:0005886">
    <property type="term" value="C:plasma membrane"/>
    <property type="evidence" value="ECO:0007669"/>
    <property type="project" value="UniProtKB-SubCell"/>
</dbReference>
<dbReference type="RefSeq" id="WP_160554307.1">
    <property type="nucleotide sequence ID" value="NZ_CP047650.1"/>
</dbReference>
<keyword evidence="4" id="KW-1185">Reference proteome</keyword>
<name>A0A857J9D1_9BURK</name>
<dbReference type="Gene3D" id="2.20.200.10">
    <property type="entry name" value="Outer membrane efflux proteins (OEP)"/>
    <property type="match status" value="1"/>
</dbReference>
<keyword evidence="2" id="KW-0564">Palmitate</keyword>
<reference evidence="3 4" key="1">
    <citation type="submission" date="2020-01" db="EMBL/GenBank/DDBJ databases">
        <title>Genome sequencing of strain KACC 21265.</title>
        <authorList>
            <person name="Heo J."/>
            <person name="Kim S.-J."/>
            <person name="Kim J.-S."/>
            <person name="Hong S.-B."/>
            <person name="Kwon S.-W."/>
        </authorList>
    </citation>
    <scope>NUCLEOTIDE SEQUENCE [LARGE SCALE GENOMIC DNA]</scope>
    <source>
        <strain evidence="3 4">KACC 21265</strain>
    </source>
</reference>
<keyword evidence="2" id="KW-0812">Transmembrane</keyword>
<evidence type="ECO:0000256" key="2">
    <source>
        <dbReference type="RuleBase" id="RU362097"/>
    </source>
</evidence>
<organism evidence="3 4">
    <name type="scientific">Xylophilus rhododendri</name>
    <dbReference type="NCBI Taxonomy" id="2697032"/>
    <lineage>
        <taxon>Bacteria</taxon>
        <taxon>Pseudomonadati</taxon>
        <taxon>Pseudomonadota</taxon>
        <taxon>Betaproteobacteria</taxon>
        <taxon>Burkholderiales</taxon>
        <taxon>Xylophilus</taxon>
    </lineage>
</organism>
<keyword evidence="2" id="KW-0472">Membrane</keyword>
<feature type="chain" id="PRO_5033113186" evidence="2">
    <location>
        <begin position="24"/>
        <end position="484"/>
    </location>
</feature>
<dbReference type="GO" id="GO:0015562">
    <property type="term" value="F:efflux transmembrane transporter activity"/>
    <property type="evidence" value="ECO:0007669"/>
    <property type="project" value="InterPro"/>
</dbReference>
<dbReference type="PROSITE" id="PS51257">
    <property type="entry name" value="PROKAR_LIPOPROTEIN"/>
    <property type="match status" value="1"/>
</dbReference>
<dbReference type="KEGG" id="xyk:GT347_22475"/>
<feature type="signal peptide" evidence="2">
    <location>
        <begin position="1"/>
        <end position="23"/>
    </location>
</feature>
<dbReference type="NCBIfam" id="TIGR01845">
    <property type="entry name" value="outer_NodT"/>
    <property type="match status" value="1"/>
</dbReference>
<dbReference type="AlphaFoldDB" id="A0A857J9D1"/>
<sequence>MVRTLPALAALSLAAATLLGACAAGPDYRPPVVETPQAFRETPGWARAQPADAELRGDWWTLFRDPVLDRLQARVDVDNRSLRAAMARYRQARAQIRIAEAAGAPQVGVGLNASRARVSNNVLGRSLAGRTTNDFILPVSVSWEPDLWGRIARGEEAAAAGAQASAADVETVRLAMHADLASSYFLVRTLDSESRLLEATVQAYRKALAITQERQRIGIASGVDISLARSQLDGARAQLADIALQRGAAEHAIATLIGVPASSYTLAPAADASRPGRSAIAAPPDIPVGLPSQLLQRRPDVAAAERRAAAANAQIGVAEASMFPALTLGGSGGVESAALSQLLSAPSRFWALGPALAGVIFDGGARQARTAQAQAGYDASVEDYRHSTLVAFQEVEDELQALRVLRQEALVQDRVVHASDQALALLTRRYGLGVVPYTDVVLAQTTALNNERLAVGLARRRLLASVLLVKALGGGWDRQAPAAG</sequence>
<dbReference type="PANTHER" id="PTHR30203:SF33">
    <property type="entry name" value="BLR4455 PROTEIN"/>
    <property type="match status" value="1"/>
</dbReference>
<dbReference type="PANTHER" id="PTHR30203">
    <property type="entry name" value="OUTER MEMBRANE CATION EFFLUX PROTEIN"/>
    <property type="match status" value="1"/>
</dbReference>